<name>A0A916YTU3_9BACT</name>
<sequence length="146" mass="17116">MKEYFKQIFEHEHWANLKVLESIICASETPQRAIEIFSHTIAAQRIWLDRINGNVTELKVWEVFDKEIMLELLEINYTDINKIINTQDFEQLIAYKTTTGQHFTSTINQILSHLALHASYHRGQVVILLKGKVETLPATDYILYIR</sequence>
<feature type="binding site" evidence="3">
    <location>
        <position position="39"/>
    </location>
    <ligand>
        <name>a divalent metal cation</name>
        <dbReference type="ChEBI" id="CHEBI:60240"/>
    </ligand>
</feature>
<dbReference type="InterPro" id="IPR007837">
    <property type="entry name" value="DinB"/>
</dbReference>
<comment type="caution">
    <text evidence="4">The sequence shown here is derived from an EMBL/GenBank/DDBJ whole genome shotgun (WGS) entry which is preliminary data.</text>
</comment>
<dbReference type="Pfam" id="PF05163">
    <property type="entry name" value="DinB"/>
    <property type="match status" value="1"/>
</dbReference>
<proteinExistence type="inferred from homology"/>
<evidence type="ECO:0000313" key="5">
    <source>
        <dbReference type="Proteomes" id="UP000609064"/>
    </source>
</evidence>
<dbReference type="InterPro" id="IPR034660">
    <property type="entry name" value="DinB/YfiT-like"/>
</dbReference>
<dbReference type="GO" id="GO:0046872">
    <property type="term" value="F:metal ion binding"/>
    <property type="evidence" value="ECO:0007669"/>
    <property type="project" value="UniProtKB-KW"/>
</dbReference>
<dbReference type="Proteomes" id="UP000609064">
    <property type="component" value="Unassembled WGS sequence"/>
</dbReference>
<dbReference type="EMBL" id="BMKK01000004">
    <property type="protein sequence ID" value="GGD59763.1"/>
    <property type="molecule type" value="Genomic_DNA"/>
</dbReference>
<organism evidence="4 5">
    <name type="scientific">Emticicia aquatilis</name>
    <dbReference type="NCBI Taxonomy" id="1537369"/>
    <lineage>
        <taxon>Bacteria</taxon>
        <taxon>Pseudomonadati</taxon>
        <taxon>Bacteroidota</taxon>
        <taxon>Cytophagia</taxon>
        <taxon>Cytophagales</taxon>
        <taxon>Leadbetterellaceae</taxon>
        <taxon>Emticicia</taxon>
    </lineage>
</organism>
<feature type="binding site" evidence="3">
    <location>
        <position position="117"/>
    </location>
    <ligand>
        <name>a divalent metal cation</name>
        <dbReference type="ChEBI" id="CHEBI:60240"/>
    </ligand>
</feature>
<evidence type="ECO:0000313" key="4">
    <source>
        <dbReference type="EMBL" id="GGD59763.1"/>
    </source>
</evidence>
<evidence type="ECO:0008006" key="6">
    <source>
        <dbReference type="Google" id="ProtNLM"/>
    </source>
</evidence>
<dbReference type="SUPFAM" id="SSF109854">
    <property type="entry name" value="DinB/YfiT-like putative metalloenzymes"/>
    <property type="match status" value="1"/>
</dbReference>
<reference evidence="4" key="1">
    <citation type="journal article" date="2014" name="Int. J. Syst. Evol. Microbiol.">
        <title>Complete genome sequence of Corynebacterium casei LMG S-19264T (=DSM 44701T), isolated from a smear-ripened cheese.</title>
        <authorList>
            <consortium name="US DOE Joint Genome Institute (JGI-PGF)"/>
            <person name="Walter F."/>
            <person name="Albersmeier A."/>
            <person name="Kalinowski J."/>
            <person name="Ruckert C."/>
        </authorList>
    </citation>
    <scope>NUCLEOTIDE SEQUENCE</scope>
    <source>
        <strain evidence="4">CGMCC 1.15958</strain>
    </source>
</reference>
<dbReference type="RefSeq" id="WP_188766388.1">
    <property type="nucleotide sequence ID" value="NZ_BMKK01000004.1"/>
</dbReference>
<keyword evidence="2 3" id="KW-0479">Metal-binding</keyword>
<reference evidence="4" key="2">
    <citation type="submission" date="2020-09" db="EMBL/GenBank/DDBJ databases">
        <authorList>
            <person name="Sun Q."/>
            <person name="Zhou Y."/>
        </authorList>
    </citation>
    <scope>NUCLEOTIDE SEQUENCE</scope>
    <source>
        <strain evidence="4">CGMCC 1.15958</strain>
    </source>
</reference>
<evidence type="ECO:0000256" key="3">
    <source>
        <dbReference type="PIRSR" id="PIRSR607837-1"/>
    </source>
</evidence>
<dbReference type="Gene3D" id="1.20.120.450">
    <property type="entry name" value="dinb family like domain"/>
    <property type="match status" value="1"/>
</dbReference>
<comment type="similarity">
    <text evidence="1">Belongs to the DinB family.</text>
</comment>
<evidence type="ECO:0000256" key="1">
    <source>
        <dbReference type="ARBA" id="ARBA00008635"/>
    </source>
</evidence>
<accession>A0A916YTU3</accession>
<keyword evidence="5" id="KW-1185">Reference proteome</keyword>
<evidence type="ECO:0000256" key="2">
    <source>
        <dbReference type="ARBA" id="ARBA00022723"/>
    </source>
</evidence>
<protein>
    <recommendedName>
        <fullName evidence="6">Damage-inducible protein DinB</fullName>
    </recommendedName>
</protein>
<gene>
    <name evidence="4" type="ORF">GCM10011514_24660</name>
</gene>
<dbReference type="AlphaFoldDB" id="A0A916YTU3"/>
<feature type="binding site" evidence="3">
    <location>
        <position position="121"/>
    </location>
    <ligand>
        <name>a divalent metal cation</name>
        <dbReference type="ChEBI" id="CHEBI:60240"/>
    </ligand>
</feature>